<reference evidence="2" key="1">
    <citation type="submission" date="2016-10" db="EMBL/GenBank/DDBJ databases">
        <authorList>
            <person name="Varghese N."/>
            <person name="Submissions S."/>
        </authorList>
    </citation>
    <scope>NUCLEOTIDE SEQUENCE [LARGE SCALE GENOMIC DNA]</scope>
    <source>
        <strain evidence="2">DSM 17298</strain>
    </source>
</reference>
<dbReference type="EMBL" id="FNVR01000006">
    <property type="protein sequence ID" value="SEF84809.1"/>
    <property type="molecule type" value="Genomic_DNA"/>
</dbReference>
<dbReference type="AlphaFoldDB" id="A0A1H5VBX8"/>
<evidence type="ECO:0000313" key="2">
    <source>
        <dbReference type="Proteomes" id="UP000236736"/>
    </source>
</evidence>
<dbReference type="RefSeq" id="WP_103924315.1">
    <property type="nucleotide sequence ID" value="NZ_BBFN01000047.1"/>
</dbReference>
<name>A0A1H5VBX8_9BACT</name>
<proteinExistence type="predicted"/>
<dbReference type="Proteomes" id="UP000236736">
    <property type="component" value="Unassembled WGS sequence"/>
</dbReference>
<sequence length="88" mass="10536">MLEDLEQDRKALQEGIRFMEEKDQNMEEFLRLLHTPGEVWDTVSFYKSMTMFFSTFPFSPTDGTYSQMKYPCRTVDTQEHDYLGVFSR</sequence>
<protein>
    <submittedName>
        <fullName evidence="1">Uncharacterized protein</fullName>
    </submittedName>
</protein>
<keyword evidence="2" id="KW-1185">Reference proteome</keyword>
<organism evidence="1 2">
    <name type="scientific">Algoriphagus boritolerans DSM 17298 = JCM 18970</name>
    <dbReference type="NCBI Taxonomy" id="1120964"/>
    <lineage>
        <taxon>Bacteria</taxon>
        <taxon>Pseudomonadati</taxon>
        <taxon>Bacteroidota</taxon>
        <taxon>Cytophagia</taxon>
        <taxon>Cytophagales</taxon>
        <taxon>Cyclobacteriaceae</taxon>
        <taxon>Algoriphagus</taxon>
    </lineage>
</organism>
<dbReference type="STRING" id="1120964.GCA_001313265_06611"/>
<accession>A0A1H5VBX8</accession>
<gene>
    <name evidence="1" type="ORF">SAMN03080598_01644</name>
</gene>
<evidence type="ECO:0000313" key="1">
    <source>
        <dbReference type="EMBL" id="SEF84809.1"/>
    </source>
</evidence>
<dbReference type="OrthoDB" id="1454369at2"/>